<dbReference type="Proteomes" id="UP001642464">
    <property type="component" value="Unassembled WGS sequence"/>
</dbReference>
<evidence type="ECO:0000313" key="2">
    <source>
        <dbReference type="EMBL" id="CAK8987430.1"/>
    </source>
</evidence>
<dbReference type="SUPFAM" id="SSF52058">
    <property type="entry name" value="L domain-like"/>
    <property type="match status" value="1"/>
</dbReference>
<dbReference type="CDD" id="cd17039">
    <property type="entry name" value="Ubl_ubiquitin_like"/>
    <property type="match status" value="1"/>
</dbReference>
<dbReference type="Pfam" id="PF13306">
    <property type="entry name" value="LRR_5"/>
    <property type="match status" value="1"/>
</dbReference>
<dbReference type="PANTHER" id="PTHR45661">
    <property type="entry name" value="SURFACE ANTIGEN"/>
    <property type="match status" value="1"/>
</dbReference>
<gene>
    <name evidence="2" type="ORF">SCF082_LOCUS967</name>
</gene>
<dbReference type="InterPro" id="IPR032675">
    <property type="entry name" value="LRR_dom_sf"/>
</dbReference>
<dbReference type="Gene3D" id="3.80.10.10">
    <property type="entry name" value="Ribonuclease Inhibitor"/>
    <property type="match status" value="1"/>
</dbReference>
<name>A0ABP0HB29_9DINO</name>
<dbReference type="InterPro" id="IPR029071">
    <property type="entry name" value="Ubiquitin-like_domsf"/>
</dbReference>
<proteinExistence type="predicted"/>
<protein>
    <submittedName>
        <fullName evidence="2">Surface protein bspA-like (TvBspA-like-625)</fullName>
    </submittedName>
</protein>
<sequence length="272" mass="29506">MRIPVRQVSGKVLVLEASPETTIRELKRQLRAWQDTDELTRKMTTVELVLGETKLLNDQTVADALGDALSSSLYVVFSVQEVECARRCGDLEDLRVVKVSGPQIEPRAFQDCNCLVSVTLTSVRRIGAHAFEDCSALELLSLPESLEVLGAEAFRGCARLLQVHVPSRVRVIQIGTFQGCSSLREVTLPEHLTDVEAGAFKDCISLSQVSLPGSVTHIEEGAFWGCSALSSVEIPNSVTYIGIDAFSGIAGELPAWAVALAKAEDEMTRTCS</sequence>
<dbReference type="EMBL" id="CAXAMM010000447">
    <property type="protein sequence ID" value="CAK8987430.1"/>
    <property type="molecule type" value="Genomic_DNA"/>
</dbReference>
<dbReference type="SUPFAM" id="SSF54236">
    <property type="entry name" value="Ubiquitin-like"/>
    <property type="match status" value="1"/>
</dbReference>
<dbReference type="PROSITE" id="PS50053">
    <property type="entry name" value="UBIQUITIN_2"/>
    <property type="match status" value="1"/>
</dbReference>
<dbReference type="PANTHER" id="PTHR45661:SF3">
    <property type="entry name" value="IG-LIKE DOMAIN-CONTAINING PROTEIN"/>
    <property type="match status" value="1"/>
</dbReference>
<dbReference type="InterPro" id="IPR000626">
    <property type="entry name" value="Ubiquitin-like_dom"/>
</dbReference>
<evidence type="ECO:0000313" key="3">
    <source>
        <dbReference type="Proteomes" id="UP001642464"/>
    </source>
</evidence>
<dbReference type="InterPro" id="IPR053139">
    <property type="entry name" value="Surface_bspA-like"/>
</dbReference>
<feature type="domain" description="Ubiquitin-like" evidence="1">
    <location>
        <begin position="1"/>
        <end position="76"/>
    </location>
</feature>
<comment type="caution">
    <text evidence="2">The sequence shown here is derived from an EMBL/GenBank/DDBJ whole genome shotgun (WGS) entry which is preliminary data.</text>
</comment>
<keyword evidence="3" id="KW-1185">Reference proteome</keyword>
<dbReference type="InterPro" id="IPR026906">
    <property type="entry name" value="LRR_5"/>
</dbReference>
<organism evidence="2 3">
    <name type="scientific">Durusdinium trenchii</name>
    <dbReference type="NCBI Taxonomy" id="1381693"/>
    <lineage>
        <taxon>Eukaryota</taxon>
        <taxon>Sar</taxon>
        <taxon>Alveolata</taxon>
        <taxon>Dinophyceae</taxon>
        <taxon>Suessiales</taxon>
        <taxon>Symbiodiniaceae</taxon>
        <taxon>Durusdinium</taxon>
    </lineage>
</organism>
<accession>A0ABP0HB29</accession>
<reference evidence="2 3" key="1">
    <citation type="submission" date="2024-02" db="EMBL/GenBank/DDBJ databases">
        <authorList>
            <person name="Chen Y."/>
            <person name="Shah S."/>
            <person name="Dougan E. K."/>
            <person name="Thang M."/>
            <person name="Chan C."/>
        </authorList>
    </citation>
    <scope>NUCLEOTIDE SEQUENCE [LARGE SCALE GENOMIC DNA]</scope>
</reference>
<evidence type="ECO:0000259" key="1">
    <source>
        <dbReference type="PROSITE" id="PS50053"/>
    </source>
</evidence>